<gene>
    <name evidence="4" type="primary">pseB</name>
    <name evidence="4" type="ORF">CQA76_05045</name>
</gene>
<keyword evidence="5" id="KW-1185">Reference proteome</keyword>
<sequence length="334" mass="37589">MFNGKNILITGGTGSFGKTYTKILLQNYKPNKIIIFSRDELKQFEMAISFNQRCMRYFIGDVRDKERLSYAMNGIDYVIHAAAMKHVPVAEYNPMECIKTNINGAQNVIDACLENNVKKCIALSTDKACNPVNLYGATKLASDKLFVAANNIAGNKNTKFSVARYGNVVGSRGSVVPFFKKLIEEGAKELPITDERMTRFWISLEDGVKFVLNNFEIMHGGEVFVPKIPSMKITDLAHALAPDLKTKIIGIRPGEKLHETMISSDDSHLTYEFEKYYVISPSIKFTNIESDFSINAKGEKGQKVQDGFSYSSDNNKEWVSEQDLLDIINHTEFE</sequence>
<dbReference type="EC" id="4.2.1.115" evidence="2"/>
<comment type="caution">
    <text evidence="4">The sequence shown here is derived from an EMBL/GenBank/DDBJ whole genome shotgun (WGS) entry which is preliminary data.</text>
</comment>
<evidence type="ECO:0000256" key="2">
    <source>
        <dbReference type="NCBIfam" id="TIGR03589"/>
    </source>
</evidence>
<evidence type="ECO:0000313" key="4">
    <source>
        <dbReference type="EMBL" id="TKX32250.1"/>
    </source>
</evidence>
<dbReference type="RefSeq" id="WP_137622346.1">
    <property type="nucleotide sequence ID" value="NZ_NXMA01000007.1"/>
</dbReference>
<dbReference type="InterPro" id="IPR003869">
    <property type="entry name" value="Polysac_CapD-like"/>
</dbReference>
<dbReference type="PANTHER" id="PTHR43318">
    <property type="entry name" value="UDP-N-ACETYLGLUCOSAMINE 4,6-DEHYDRATASE"/>
    <property type="match status" value="1"/>
</dbReference>
<dbReference type="Pfam" id="PF02719">
    <property type="entry name" value="Polysacc_synt_2"/>
    <property type="match status" value="1"/>
</dbReference>
<proteinExistence type="inferred from homology"/>
<reference evidence="4 5" key="1">
    <citation type="submission" date="2018-05" db="EMBL/GenBank/DDBJ databases">
        <title>Novel Campyloabacter and Helicobacter Species and Strains.</title>
        <authorList>
            <person name="Mannion A.J."/>
            <person name="Shen Z."/>
            <person name="Fox J.G."/>
        </authorList>
    </citation>
    <scope>NUCLEOTIDE SEQUENCE [LARGE SCALE GENOMIC DNA]</scope>
    <source>
        <strain evidence="5">MIT17-670</strain>
    </source>
</reference>
<dbReference type="NCBIfam" id="TIGR03589">
    <property type="entry name" value="PseB"/>
    <property type="match status" value="1"/>
</dbReference>
<feature type="domain" description="Polysaccharide biosynthesis protein CapD-like" evidence="3">
    <location>
        <begin position="7"/>
        <end position="280"/>
    </location>
</feature>
<dbReference type="OrthoDB" id="9769113at2"/>
<accession>A0A4U7BPU0</accession>
<dbReference type="Gene3D" id="3.40.50.720">
    <property type="entry name" value="NAD(P)-binding Rossmann-like Domain"/>
    <property type="match status" value="1"/>
</dbReference>
<dbReference type="EMBL" id="NXMA01000007">
    <property type="protein sequence ID" value="TKX32250.1"/>
    <property type="molecule type" value="Genomic_DNA"/>
</dbReference>
<organism evidence="4 5">
    <name type="scientific">Campylobacter aviculae</name>
    <dbReference type="NCBI Taxonomy" id="2510190"/>
    <lineage>
        <taxon>Bacteria</taxon>
        <taxon>Pseudomonadati</taxon>
        <taxon>Campylobacterota</taxon>
        <taxon>Epsilonproteobacteria</taxon>
        <taxon>Campylobacterales</taxon>
        <taxon>Campylobacteraceae</taxon>
        <taxon>Campylobacter</taxon>
    </lineage>
</organism>
<dbReference type="AlphaFoldDB" id="A0A4U7BPU0"/>
<evidence type="ECO:0000259" key="3">
    <source>
        <dbReference type="Pfam" id="PF02719"/>
    </source>
</evidence>
<dbReference type="InterPro" id="IPR020025">
    <property type="entry name" value="PseB"/>
</dbReference>
<name>A0A4U7BPU0_9BACT</name>
<dbReference type="PANTHER" id="PTHR43318:SF2">
    <property type="entry name" value="UDP-N-ACETYLGLUCOSAMINE 4,6-DEHYDRATASE (INVERTING)"/>
    <property type="match status" value="1"/>
</dbReference>
<comment type="similarity">
    <text evidence="1">Belongs to the polysaccharide synthase family.</text>
</comment>
<dbReference type="SUPFAM" id="SSF51735">
    <property type="entry name" value="NAD(P)-binding Rossmann-fold domains"/>
    <property type="match status" value="1"/>
</dbReference>
<dbReference type="InterPro" id="IPR051203">
    <property type="entry name" value="Polysaccharide_Synthase-Rel"/>
</dbReference>
<protein>
    <recommendedName>
        <fullName evidence="2">UDP-N-acetylglucosamine 4,6-dehydratase</fullName>
        <ecNumber evidence="2">4.2.1.115</ecNumber>
    </recommendedName>
</protein>
<evidence type="ECO:0000313" key="5">
    <source>
        <dbReference type="Proteomes" id="UP000310353"/>
    </source>
</evidence>
<dbReference type="InterPro" id="IPR036291">
    <property type="entry name" value="NAD(P)-bd_dom_sf"/>
</dbReference>
<dbReference type="CDD" id="cd05237">
    <property type="entry name" value="UDP_invert_4-6DH_SDR_e"/>
    <property type="match status" value="1"/>
</dbReference>
<evidence type="ECO:0000256" key="1">
    <source>
        <dbReference type="ARBA" id="ARBA00007430"/>
    </source>
</evidence>
<dbReference type="Proteomes" id="UP000310353">
    <property type="component" value="Unassembled WGS sequence"/>
</dbReference>